<dbReference type="EMBL" id="QGNW01000079">
    <property type="protein sequence ID" value="RVX00917.1"/>
    <property type="molecule type" value="Genomic_DNA"/>
</dbReference>
<organism evidence="1 2">
    <name type="scientific">Vitis vinifera</name>
    <name type="common">Grape</name>
    <dbReference type="NCBI Taxonomy" id="29760"/>
    <lineage>
        <taxon>Eukaryota</taxon>
        <taxon>Viridiplantae</taxon>
        <taxon>Streptophyta</taxon>
        <taxon>Embryophyta</taxon>
        <taxon>Tracheophyta</taxon>
        <taxon>Spermatophyta</taxon>
        <taxon>Magnoliopsida</taxon>
        <taxon>eudicotyledons</taxon>
        <taxon>Gunneridae</taxon>
        <taxon>Pentapetalae</taxon>
        <taxon>rosids</taxon>
        <taxon>Vitales</taxon>
        <taxon>Vitaceae</taxon>
        <taxon>Viteae</taxon>
        <taxon>Vitis</taxon>
    </lineage>
</organism>
<evidence type="ECO:0000313" key="1">
    <source>
        <dbReference type="EMBL" id="RVX00917.1"/>
    </source>
</evidence>
<proteinExistence type="predicted"/>
<gene>
    <name evidence="1" type="ORF">CK203_026517</name>
</gene>
<accession>A0A438IW17</accession>
<reference evidence="1 2" key="1">
    <citation type="journal article" date="2018" name="PLoS Genet.">
        <title>Population sequencing reveals clonal diversity and ancestral inbreeding in the grapevine cultivar Chardonnay.</title>
        <authorList>
            <person name="Roach M.J."/>
            <person name="Johnson D.L."/>
            <person name="Bohlmann J."/>
            <person name="van Vuuren H.J."/>
            <person name="Jones S.J."/>
            <person name="Pretorius I.S."/>
            <person name="Schmidt S.A."/>
            <person name="Borneman A.R."/>
        </authorList>
    </citation>
    <scope>NUCLEOTIDE SEQUENCE [LARGE SCALE GENOMIC DNA]</scope>
    <source>
        <strain evidence="2">cv. Chardonnay</strain>
        <tissue evidence="1">Leaf</tissue>
    </source>
</reference>
<comment type="caution">
    <text evidence="1">The sequence shown here is derived from an EMBL/GenBank/DDBJ whole genome shotgun (WGS) entry which is preliminary data.</text>
</comment>
<evidence type="ECO:0000313" key="2">
    <source>
        <dbReference type="Proteomes" id="UP000288805"/>
    </source>
</evidence>
<protein>
    <submittedName>
        <fullName evidence="1">Uncharacterized protein</fullName>
    </submittedName>
</protein>
<sequence length="475" mass="54379">MGLDVVFGSLYLDRSNSVVFGLPGSASEIHPARSALLYTWMPSCLSIWETFMEVTCAMMDDFMTFVLWTCRAPDAILGHIPFRRIFMDGHISVQMRFTDHEGVACLSLFGEISPLVYMIIHDYEIHARSMFDFILSGYSEEPLLSHSARFIPFDIVVIPRWSCLWCLDFPLHHFRGVHIRSVTRPIGVILGSSGQIGFGVQSHHHFLVSVFRAITVFSVRCSEPSSVFRSTFRVASPVSTFRVVITSQFDVQSHHHHFLVSAFKATIGFQIDIQSHILGLMFRVIIITSQVIIGFQIDIQSCILSFGVQIRYRCFQFGVQSHHRVFSSVFRVIITSRFWRSESLLLLSLTFRVIIITSQFDVQSHHHRFSVLAFRAITIFSLTFRVIVITSQFGVRSHPYSQFRRSKPSSFSVWHSEPSSLIQFGDQSHLRYQFWHSEPSLFSLKPLFQFGVQSRTFSLAFGAIVPFSVQSRAFS</sequence>
<name>A0A438IW17_VITVI</name>
<dbReference type="AlphaFoldDB" id="A0A438IW17"/>
<dbReference type="Proteomes" id="UP000288805">
    <property type="component" value="Unassembled WGS sequence"/>
</dbReference>